<feature type="transmembrane region" description="Helical" evidence="1">
    <location>
        <begin position="120"/>
        <end position="140"/>
    </location>
</feature>
<reference evidence="2" key="1">
    <citation type="submission" date="2020-10" db="EMBL/GenBank/DDBJ databases">
        <authorList>
            <person name="Gilroy R."/>
        </authorList>
    </citation>
    <scope>NUCLEOTIDE SEQUENCE</scope>
    <source>
        <strain evidence="2">10532</strain>
    </source>
</reference>
<name>A0A9D9HP00_9SPIR</name>
<evidence type="ECO:0000313" key="3">
    <source>
        <dbReference type="Proteomes" id="UP000823638"/>
    </source>
</evidence>
<keyword evidence="1" id="KW-0472">Membrane</keyword>
<dbReference type="InterPro" id="IPR007060">
    <property type="entry name" value="FtsL/DivIC"/>
</dbReference>
<organism evidence="2 3">
    <name type="scientific">Candidatus Gallitreponema excrementavium</name>
    <dbReference type="NCBI Taxonomy" id="2840840"/>
    <lineage>
        <taxon>Bacteria</taxon>
        <taxon>Pseudomonadati</taxon>
        <taxon>Spirochaetota</taxon>
        <taxon>Spirochaetia</taxon>
        <taxon>Spirochaetales</taxon>
        <taxon>Candidatus Gallitreponema</taxon>
    </lineage>
</organism>
<evidence type="ECO:0000313" key="2">
    <source>
        <dbReference type="EMBL" id="MBO8457559.1"/>
    </source>
</evidence>
<proteinExistence type="predicted"/>
<keyword evidence="1" id="KW-1133">Transmembrane helix</keyword>
<accession>A0A9D9HP00</accession>
<dbReference type="AlphaFoldDB" id="A0A9D9HP00"/>
<comment type="caution">
    <text evidence="2">The sequence shown here is derived from an EMBL/GenBank/DDBJ whole genome shotgun (WGS) entry which is preliminary data.</text>
</comment>
<protein>
    <submittedName>
        <fullName evidence="2">Septum formation initiator family protein</fullName>
    </submittedName>
</protein>
<gene>
    <name evidence="2" type="ORF">IAA81_04940</name>
</gene>
<reference evidence="2" key="2">
    <citation type="journal article" date="2021" name="PeerJ">
        <title>Extensive microbial diversity within the chicken gut microbiome revealed by metagenomics and culture.</title>
        <authorList>
            <person name="Gilroy R."/>
            <person name="Ravi A."/>
            <person name="Getino M."/>
            <person name="Pursley I."/>
            <person name="Horton D.L."/>
            <person name="Alikhan N.F."/>
            <person name="Baker D."/>
            <person name="Gharbi K."/>
            <person name="Hall N."/>
            <person name="Watson M."/>
            <person name="Adriaenssens E.M."/>
            <person name="Foster-Nyarko E."/>
            <person name="Jarju S."/>
            <person name="Secka A."/>
            <person name="Antonio M."/>
            <person name="Oren A."/>
            <person name="Chaudhuri R.R."/>
            <person name="La Ragione R."/>
            <person name="Hildebrand F."/>
            <person name="Pallen M.J."/>
        </authorList>
    </citation>
    <scope>NUCLEOTIDE SEQUENCE</scope>
    <source>
        <strain evidence="2">10532</strain>
    </source>
</reference>
<feature type="transmembrane region" description="Helical" evidence="1">
    <location>
        <begin position="5"/>
        <end position="25"/>
    </location>
</feature>
<dbReference type="Proteomes" id="UP000823638">
    <property type="component" value="Unassembled WGS sequence"/>
</dbReference>
<dbReference type="Pfam" id="PF04977">
    <property type="entry name" value="DivIC"/>
    <property type="match status" value="1"/>
</dbReference>
<sequence>MKASYILFSVTAGVFVFCCVSVFFGPSGKNAYRELQVQKVNLVENIEKIEGISKSLKAEITALDYDDEIIKMYAHELGFVCEGERLIKLADYIEPGLSAFQRYQSGTPYHVEEPQTVPEWVSAFLGLLCVLFFLLFFYNFQKVGN</sequence>
<dbReference type="EMBL" id="JADIMM010000070">
    <property type="protein sequence ID" value="MBO8457559.1"/>
    <property type="molecule type" value="Genomic_DNA"/>
</dbReference>
<keyword evidence="1" id="KW-0812">Transmembrane</keyword>
<evidence type="ECO:0000256" key="1">
    <source>
        <dbReference type="SAM" id="Phobius"/>
    </source>
</evidence>